<feature type="transmembrane region" description="Helical" evidence="1">
    <location>
        <begin position="147"/>
        <end position="166"/>
    </location>
</feature>
<dbReference type="EMBL" id="CADCVR010000102">
    <property type="protein sequence ID" value="CAA9521048.1"/>
    <property type="molecule type" value="Genomic_DNA"/>
</dbReference>
<protein>
    <submittedName>
        <fullName evidence="2">Uncharacterized protein</fullName>
    </submittedName>
</protein>
<feature type="transmembrane region" description="Helical" evidence="1">
    <location>
        <begin position="84"/>
        <end position="104"/>
    </location>
</feature>
<keyword evidence="1" id="KW-0812">Transmembrane</keyword>
<gene>
    <name evidence="2" type="ORF">AVDCRST_MAG53-3549</name>
</gene>
<accession>A0A6J4TF36</accession>
<reference evidence="2" key="1">
    <citation type="submission" date="2020-02" db="EMBL/GenBank/DDBJ databases">
        <authorList>
            <person name="Meier V. D."/>
        </authorList>
    </citation>
    <scope>NUCLEOTIDE SEQUENCE</scope>
    <source>
        <strain evidence="2">AVDCRST_MAG53</strain>
    </source>
</reference>
<keyword evidence="1" id="KW-1133">Transmembrane helix</keyword>
<dbReference type="AlphaFoldDB" id="A0A6J4TF36"/>
<organism evidence="2">
    <name type="scientific">uncultured Solirubrobacteraceae bacterium</name>
    <dbReference type="NCBI Taxonomy" id="1162706"/>
    <lineage>
        <taxon>Bacteria</taxon>
        <taxon>Bacillati</taxon>
        <taxon>Actinomycetota</taxon>
        <taxon>Thermoleophilia</taxon>
        <taxon>Solirubrobacterales</taxon>
        <taxon>Solirubrobacteraceae</taxon>
        <taxon>environmental samples</taxon>
    </lineage>
</organism>
<evidence type="ECO:0000256" key="1">
    <source>
        <dbReference type="SAM" id="Phobius"/>
    </source>
</evidence>
<feature type="transmembrane region" description="Helical" evidence="1">
    <location>
        <begin position="124"/>
        <end position="140"/>
    </location>
</feature>
<feature type="transmembrane region" description="Helical" evidence="1">
    <location>
        <begin position="20"/>
        <end position="37"/>
    </location>
</feature>
<feature type="transmembrane region" description="Helical" evidence="1">
    <location>
        <begin position="49"/>
        <end position="72"/>
    </location>
</feature>
<evidence type="ECO:0000313" key="2">
    <source>
        <dbReference type="EMBL" id="CAA9521048.1"/>
    </source>
</evidence>
<name>A0A6J4TF36_9ACTN</name>
<feature type="transmembrane region" description="Helical" evidence="1">
    <location>
        <begin position="256"/>
        <end position="275"/>
    </location>
</feature>
<sequence length="465" mass="49966">MGFSASERQAPDADARWRFGLFSALFALSLILHQLWWDGFEVPGLHFGVIIAAFWVLMRPTSVARLLALLALEVVAVARDMPGAGSHTLLAAVCGASILLYAAWTAASTRRLPDAAACFERVAPFLRVALIVLYAAAALAKMNPGYFDAQISCAAAMVPSVVGFALGLVDVRWLPGPAMWGSVLVEATLPLLLVLPRTRVAGLILGATFHLVLALAGNVPFTSLVLAFYVAFLPPGVATRMRAVALERRPVWAGAWAWRAVLATLAGLWTLGGIATEVEPTSATTAVAWGTRLVVVAVIGVAGMLALAVRRAGDRPGRPPRLGLRVTHPALVAGIVLLGLNAAAPYLGLKTESAFTMFSNLQTEADDWNHAFVPQAVRLFGYQEELVTVTASNDPRLLRRTSQGTRMVRFELERHLRRNPGVRAIWTDRAGGSHTAARAESPWPVALVDKVAKFRDVRAPERRGC</sequence>
<proteinExistence type="predicted"/>
<feature type="transmembrane region" description="Helical" evidence="1">
    <location>
        <begin position="287"/>
        <end position="309"/>
    </location>
</feature>
<keyword evidence="1" id="KW-0472">Membrane</keyword>
<feature type="transmembrane region" description="Helical" evidence="1">
    <location>
        <begin position="330"/>
        <end position="349"/>
    </location>
</feature>